<evidence type="ECO:0008006" key="4">
    <source>
        <dbReference type="Google" id="ProtNLM"/>
    </source>
</evidence>
<organism evidence="2 3">
    <name type="scientific">Meganyctiphanes norvegica</name>
    <name type="common">Northern krill</name>
    <name type="synonym">Thysanopoda norvegica</name>
    <dbReference type="NCBI Taxonomy" id="48144"/>
    <lineage>
        <taxon>Eukaryota</taxon>
        <taxon>Metazoa</taxon>
        <taxon>Ecdysozoa</taxon>
        <taxon>Arthropoda</taxon>
        <taxon>Crustacea</taxon>
        <taxon>Multicrustacea</taxon>
        <taxon>Malacostraca</taxon>
        <taxon>Eumalacostraca</taxon>
        <taxon>Eucarida</taxon>
        <taxon>Euphausiacea</taxon>
        <taxon>Euphausiidae</taxon>
        <taxon>Meganyctiphanes</taxon>
    </lineage>
</organism>
<name>A0AAV2RMQ9_MEGNR</name>
<dbReference type="EMBL" id="CAXKWB010025582">
    <property type="protein sequence ID" value="CAL4128384.1"/>
    <property type="molecule type" value="Genomic_DNA"/>
</dbReference>
<feature type="transmembrane region" description="Helical" evidence="1">
    <location>
        <begin position="6"/>
        <end position="27"/>
    </location>
</feature>
<keyword evidence="1" id="KW-0472">Membrane</keyword>
<keyword evidence="1" id="KW-0812">Transmembrane</keyword>
<reference evidence="2 3" key="1">
    <citation type="submission" date="2024-05" db="EMBL/GenBank/DDBJ databases">
        <authorList>
            <person name="Wallberg A."/>
        </authorList>
    </citation>
    <scope>NUCLEOTIDE SEQUENCE [LARGE SCALE GENOMIC DNA]</scope>
</reference>
<protein>
    <recommendedName>
        <fullName evidence="4">Secreted protein</fullName>
    </recommendedName>
</protein>
<proteinExistence type="predicted"/>
<sequence>MCRCSLYLSSIVTWVTVLVLSMHCSLLTGSTSSLCIMNGDCLHGAVSGILSSSNSISMGRFHHLITPAVRILNGILNIPGVQILFSTDGSCMISFMIGCDSFCALSL</sequence>
<evidence type="ECO:0000313" key="2">
    <source>
        <dbReference type="EMBL" id="CAL4128384.1"/>
    </source>
</evidence>
<gene>
    <name evidence="2" type="ORF">MNOR_LOCUS26070</name>
</gene>
<dbReference type="Proteomes" id="UP001497623">
    <property type="component" value="Unassembled WGS sequence"/>
</dbReference>
<keyword evidence="3" id="KW-1185">Reference proteome</keyword>
<evidence type="ECO:0000256" key="1">
    <source>
        <dbReference type="SAM" id="Phobius"/>
    </source>
</evidence>
<keyword evidence="1" id="KW-1133">Transmembrane helix</keyword>
<comment type="caution">
    <text evidence="2">The sequence shown here is derived from an EMBL/GenBank/DDBJ whole genome shotgun (WGS) entry which is preliminary data.</text>
</comment>
<evidence type="ECO:0000313" key="3">
    <source>
        <dbReference type="Proteomes" id="UP001497623"/>
    </source>
</evidence>
<accession>A0AAV2RMQ9</accession>
<dbReference type="AlphaFoldDB" id="A0AAV2RMQ9"/>